<organism evidence="2 3">
    <name type="scientific">Microbulbifer epialgicus</name>
    <dbReference type="NCBI Taxonomy" id="393907"/>
    <lineage>
        <taxon>Bacteria</taxon>
        <taxon>Pseudomonadati</taxon>
        <taxon>Pseudomonadota</taxon>
        <taxon>Gammaproteobacteria</taxon>
        <taxon>Cellvibrionales</taxon>
        <taxon>Microbulbiferaceae</taxon>
        <taxon>Microbulbifer</taxon>
    </lineage>
</organism>
<dbReference type="RefSeq" id="WP_371840499.1">
    <property type="nucleotide sequence ID" value="NZ_JBGMEK010000054.1"/>
</dbReference>
<reference evidence="2 3" key="1">
    <citation type="submission" date="2024-08" db="EMBL/GenBank/DDBJ databases">
        <authorList>
            <person name="Ishaq N."/>
        </authorList>
    </citation>
    <scope>NUCLEOTIDE SEQUENCE [LARGE SCALE GENOMIC DNA]</scope>
    <source>
        <strain evidence="2 3">DSM 18651</strain>
    </source>
</reference>
<dbReference type="EMBL" id="JBGMEK010000054">
    <property type="protein sequence ID" value="MFA0812778.1"/>
    <property type="molecule type" value="Genomic_DNA"/>
</dbReference>
<evidence type="ECO:0000313" key="2">
    <source>
        <dbReference type="EMBL" id="MFA0812778.1"/>
    </source>
</evidence>
<evidence type="ECO:0008006" key="4">
    <source>
        <dbReference type="Google" id="ProtNLM"/>
    </source>
</evidence>
<comment type="caution">
    <text evidence="2">The sequence shown here is derived from an EMBL/GenBank/DDBJ whole genome shotgun (WGS) entry which is preliminary data.</text>
</comment>
<protein>
    <recommendedName>
        <fullName evidence="4">Integrase catalytic domain-containing protein</fullName>
    </recommendedName>
</protein>
<dbReference type="InterPro" id="IPR036397">
    <property type="entry name" value="RNaseH_sf"/>
</dbReference>
<evidence type="ECO:0000256" key="1">
    <source>
        <dbReference type="SAM" id="MobiDB-lite"/>
    </source>
</evidence>
<accession>A0ABV4P4Z7</accession>
<dbReference type="Gene3D" id="3.30.420.10">
    <property type="entry name" value="Ribonuclease H-like superfamily/Ribonuclease H"/>
    <property type="match status" value="1"/>
</dbReference>
<dbReference type="Proteomes" id="UP001569428">
    <property type="component" value="Unassembled WGS sequence"/>
</dbReference>
<keyword evidence="3" id="KW-1185">Reference proteome</keyword>
<proteinExistence type="predicted"/>
<sequence length="624" mass="71228">MYLTWRQRLEQRPTLWDFGQWPIIELTVVATNKRSTYLRNRDIVIQALNHIPFNEIAESYLLSASFVTQLMNRCLAGEGDEDPPLTQALIPYQRVNRGTRREPIPTFDRPSGSQHVFTKLLREVPNLKEELDKALLAQLRDTNYKQNLTPSTFHSTFKQLLVEAGHPTDQYPYTTRHMAAESVRRYFHQRSKELQSQRQSVVPSATTSPSTIYRALRTTQIDEHSIDLHNGIYLELNDELIPLRLSRVQVIVATNVDTDCILGFHIALSGAPNQQDMLQLLDNCVRPWEPLVLTTPGLSYDAGAYFPSGLPDDFPVTFGTVQLDNALAHLAISVQEAICDQQAATVSMGRGGSPTTRRWIEDVFNLICRKVSHRFSSTTGSHPKDPIRQSKKNSKRLPPISLHTLEEALSIVLTAHNVSPKGHLGGTSPLELYQSHYRHHYIRFVPAALRNRWKPFVGRKTVSLKWLQGENRKPHIVFEGQRYQGEGLIDAVCHNSRIIVEFDRRDIRWLRAWSLNGKDFGVIAAPKSWLRFRHSIATRQRINSLIRGHAYHGNDPLTAHFRYLLDHKGQEKGALEIIRVYDEFTREQDGPLTLSGDPKLSKAINSASEKNDYSWSPLKANRRG</sequence>
<feature type="region of interest" description="Disordered" evidence="1">
    <location>
        <begin position="375"/>
        <end position="396"/>
    </location>
</feature>
<evidence type="ECO:0000313" key="3">
    <source>
        <dbReference type="Proteomes" id="UP001569428"/>
    </source>
</evidence>
<feature type="region of interest" description="Disordered" evidence="1">
    <location>
        <begin position="592"/>
        <end position="624"/>
    </location>
</feature>
<name>A0ABV4P4Z7_9GAMM</name>
<gene>
    <name evidence="2" type="ORF">ACCI49_17835</name>
</gene>